<dbReference type="AlphaFoldDB" id="A0A0N4TXD9"/>
<dbReference type="SMART" id="SM00137">
    <property type="entry name" value="MAM"/>
    <property type="match status" value="1"/>
</dbReference>
<evidence type="ECO:0000313" key="2">
    <source>
        <dbReference type="EMBL" id="VDN94750.1"/>
    </source>
</evidence>
<protein>
    <submittedName>
        <fullName evidence="4">MAM domain-containing protein</fullName>
    </submittedName>
</protein>
<sequence length="508" mass="57498">MRLTVTFFTSILSKVVNQINTSADLNCGFESACQWRNITSGEDSGDFLITSNVRVANHFNIIPSRNNSDELFAYTHGPFDGMQKATLISNIISCQLGGSTLKFWYYRTGDSATLEVCVRQPPGSLNTADLRCFPVFPKNYAHQWLFNAVEFPPLTQPFELLIRSNYIQPFDIMAIDDIFYDAVLCVFGRTSHQTLSQAFEQRNEVEIQSADEKNRHEKPINFKRKFRFTENTNSRSTEGGESKLTFLRNLKGERITHLPGNFLDANGIDSVNKNFISFLTSEHRKRLLPVYTSSTSRKSISKLTFGRINAQLISPCLFTDCSFDSVNMCNYVSSDELQDDDDLLLDLPSDITSKKWRLSNQKVANTLTGIMSDVSGELELLENPTPCLVGGWFIYAGETNNPAAIFLMRTSKAINIPEESQVSFYVHMAGKYGRIRVCLDSLQKCSFERNGQALSVKTRKWINFHVNISRGFHTIYFVADKLKKNYVIGLDKIQLLIKHGEVSAPCAR</sequence>
<dbReference type="GO" id="GO:0016020">
    <property type="term" value="C:membrane"/>
    <property type="evidence" value="ECO:0007669"/>
    <property type="project" value="InterPro"/>
</dbReference>
<dbReference type="InterPro" id="IPR013320">
    <property type="entry name" value="ConA-like_dom_sf"/>
</dbReference>
<dbReference type="Gene3D" id="2.60.120.200">
    <property type="match status" value="2"/>
</dbReference>
<evidence type="ECO:0000313" key="3">
    <source>
        <dbReference type="Proteomes" id="UP000278627"/>
    </source>
</evidence>
<keyword evidence="3" id="KW-1185">Reference proteome</keyword>
<accession>A0A0N4TXD9</accession>
<dbReference type="EMBL" id="UZAD01013411">
    <property type="protein sequence ID" value="VDN94750.1"/>
    <property type="molecule type" value="Genomic_DNA"/>
</dbReference>
<dbReference type="WBParaSite" id="BPAG_0001363701-mRNA-1">
    <property type="protein sequence ID" value="BPAG_0001363701-mRNA-1"/>
    <property type="gene ID" value="BPAG_0001363701"/>
</dbReference>
<dbReference type="PROSITE" id="PS50060">
    <property type="entry name" value="MAM_2"/>
    <property type="match status" value="1"/>
</dbReference>
<proteinExistence type="predicted"/>
<dbReference type="Pfam" id="PF00629">
    <property type="entry name" value="MAM"/>
    <property type="match status" value="1"/>
</dbReference>
<evidence type="ECO:0000259" key="1">
    <source>
        <dbReference type="PROSITE" id="PS50060"/>
    </source>
</evidence>
<gene>
    <name evidence="2" type="ORF">BPAG_LOCUS13565</name>
</gene>
<dbReference type="SUPFAM" id="SSF49899">
    <property type="entry name" value="Concanavalin A-like lectins/glucanases"/>
    <property type="match status" value="1"/>
</dbReference>
<name>A0A0N4TXD9_BRUPA</name>
<feature type="domain" description="MAM" evidence="1">
    <location>
        <begin position="25"/>
        <end position="187"/>
    </location>
</feature>
<reference evidence="4" key="1">
    <citation type="submission" date="2017-02" db="UniProtKB">
        <authorList>
            <consortium name="WormBaseParasite"/>
        </authorList>
    </citation>
    <scope>IDENTIFICATION</scope>
</reference>
<organism evidence="4">
    <name type="scientific">Brugia pahangi</name>
    <name type="common">Filarial nematode worm</name>
    <dbReference type="NCBI Taxonomy" id="6280"/>
    <lineage>
        <taxon>Eukaryota</taxon>
        <taxon>Metazoa</taxon>
        <taxon>Ecdysozoa</taxon>
        <taxon>Nematoda</taxon>
        <taxon>Chromadorea</taxon>
        <taxon>Rhabditida</taxon>
        <taxon>Spirurina</taxon>
        <taxon>Spiruromorpha</taxon>
        <taxon>Filarioidea</taxon>
        <taxon>Onchocercidae</taxon>
        <taxon>Brugia</taxon>
    </lineage>
</organism>
<evidence type="ECO:0000313" key="4">
    <source>
        <dbReference type="WBParaSite" id="BPAG_0001363701-mRNA-1"/>
    </source>
</evidence>
<reference evidence="2 3" key="2">
    <citation type="submission" date="2018-11" db="EMBL/GenBank/DDBJ databases">
        <authorList>
            <consortium name="Pathogen Informatics"/>
        </authorList>
    </citation>
    <scope>NUCLEOTIDE SEQUENCE [LARGE SCALE GENOMIC DNA]</scope>
</reference>
<dbReference type="InterPro" id="IPR000998">
    <property type="entry name" value="MAM_dom"/>
</dbReference>
<dbReference type="Proteomes" id="UP000278627">
    <property type="component" value="Unassembled WGS sequence"/>
</dbReference>